<dbReference type="PANTHER" id="PTHR38471:SF2">
    <property type="entry name" value="FOUR HELIX BUNDLE PROTEIN"/>
    <property type="match status" value="1"/>
</dbReference>
<reference evidence="1 2" key="1">
    <citation type="submission" date="2022-05" db="EMBL/GenBank/DDBJ databases">
        <title>Flavobacterium sp., isolated from activated sludge.</title>
        <authorList>
            <person name="Ran Q."/>
        </authorList>
    </citation>
    <scope>NUCLEOTIDE SEQUENCE [LARGE SCALE GENOMIC DNA]</scope>
    <source>
        <strain evidence="1 2">HXWNR70</strain>
    </source>
</reference>
<evidence type="ECO:0000313" key="1">
    <source>
        <dbReference type="EMBL" id="MCL9810134.1"/>
    </source>
</evidence>
<dbReference type="SUPFAM" id="SSF158446">
    <property type="entry name" value="IVS-encoded protein-like"/>
    <property type="match status" value="1"/>
</dbReference>
<dbReference type="Pfam" id="PF05635">
    <property type="entry name" value="23S_rRNA_IVP"/>
    <property type="match status" value="1"/>
</dbReference>
<dbReference type="InterPro" id="IPR036583">
    <property type="entry name" value="23S_rRNA_IVS_sf"/>
</dbReference>
<comment type="caution">
    <text evidence="1">The sequence shown here is derived from an EMBL/GenBank/DDBJ whole genome shotgun (WGS) entry which is preliminary data.</text>
</comment>
<dbReference type="PANTHER" id="PTHR38471">
    <property type="entry name" value="FOUR HELIX BUNDLE PROTEIN"/>
    <property type="match status" value="1"/>
</dbReference>
<dbReference type="Proteomes" id="UP001317191">
    <property type="component" value="Unassembled WGS sequence"/>
</dbReference>
<dbReference type="Gene3D" id="1.20.1440.60">
    <property type="entry name" value="23S rRNA-intervening sequence"/>
    <property type="match status" value="1"/>
</dbReference>
<protein>
    <submittedName>
        <fullName evidence="1">Four helix bundle protein</fullName>
    </submittedName>
</protein>
<accession>A0ABT0TSV9</accession>
<dbReference type="PIRSF" id="PIRSF035652">
    <property type="entry name" value="CHP02436"/>
    <property type="match status" value="1"/>
</dbReference>
<gene>
    <name evidence="1" type="ORF">NAT50_12315</name>
</gene>
<dbReference type="NCBIfam" id="TIGR02436">
    <property type="entry name" value="four helix bundle protein"/>
    <property type="match status" value="1"/>
</dbReference>
<sequence length="117" mass="13581">MRNDKENLIVKLTFDFALEIISFSEQIRSVNRFEMASQIFRSGTSIGANIREAQNAESKADFIHKFKIAAKEADELFYWLELCKNSEYYPNPTIELFDQLHSINLIISKIISSSKRN</sequence>
<dbReference type="RefSeq" id="WP_250593521.1">
    <property type="nucleotide sequence ID" value="NZ_JAMLJM010000024.1"/>
</dbReference>
<proteinExistence type="predicted"/>
<name>A0ABT0TSV9_9FLAO</name>
<evidence type="ECO:0000313" key="2">
    <source>
        <dbReference type="Proteomes" id="UP001317191"/>
    </source>
</evidence>
<keyword evidence="2" id="KW-1185">Reference proteome</keyword>
<dbReference type="InterPro" id="IPR012657">
    <property type="entry name" value="23S_rRNA-intervening_sequence"/>
</dbReference>
<dbReference type="EMBL" id="JAMLJM010000024">
    <property type="protein sequence ID" value="MCL9810134.1"/>
    <property type="molecule type" value="Genomic_DNA"/>
</dbReference>
<organism evidence="1 2">
    <name type="scientific">Flavobacterium luminosum</name>
    <dbReference type="NCBI Taxonomy" id="2949086"/>
    <lineage>
        <taxon>Bacteria</taxon>
        <taxon>Pseudomonadati</taxon>
        <taxon>Bacteroidota</taxon>
        <taxon>Flavobacteriia</taxon>
        <taxon>Flavobacteriales</taxon>
        <taxon>Flavobacteriaceae</taxon>
        <taxon>Flavobacterium</taxon>
    </lineage>
</organism>